<evidence type="ECO:0000313" key="3">
    <source>
        <dbReference type="Proteomes" id="UP000711178"/>
    </source>
</evidence>
<accession>A0ABS7FCF3</accession>
<protein>
    <recommendedName>
        <fullName evidence="4">TonB C-terminal domain-containing protein</fullName>
    </recommendedName>
</protein>
<reference evidence="2 3" key="1">
    <citation type="submission" date="2021-05" db="EMBL/GenBank/DDBJ databases">
        <title>Draft Whole Genome Sequencing Of Biosensor Chromobacterium violaceum Strain CV026 Reveals A Regulatory RNA In Chromobacterium violaceum Phenotype Regulatory Network.</title>
        <authorList>
            <person name="Hong K.W."/>
            <person name="Chan K.G."/>
            <person name="Chang C.-Y."/>
        </authorList>
    </citation>
    <scope>NUCLEOTIDE SEQUENCE [LARGE SCALE GENOMIC DNA]</scope>
    <source>
        <strain evidence="2 3">ATCC 31532</strain>
    </source>
</reference>
<keyword evidence="3" id="KW-1185">Reference proteome</keyword>
<feature type="chain" id="PRO_5047291664" description="TonB C-terminal domain-containing protein" evidence="1">
    <location>
        <begin position="22"/>
        <end position="106"/>
    </location>
</feature>
<sequence length="106" mass="11696">MRKTKWLAGLLAAGMAAGAVAAGCSHQEAPDYPLKALRDEVGGVVKVMFQTRADGTVAGIQSADWRQIPPQYRSGFRYEINKALREYRCTPGASLTQEFAFRMEEE</sequence>
<evidence type="ECO:0000313" key="2">
    <source>
        <dbReference type="EMBL" id="MBW8287762.1"/>
    </source>
</evidence>
<proteinExistence type="predicted"/>
<evidence type="ECO:0008006" key="4">
    <source>
        <dbReference type="Google" id="ProtNLM"/>
    </source>
</evidence>
<dbReference type="RefSeq" id="WP_052258394.1">
    <property type="nucleotide sequence ID" value="NZ_CP142381.1"/>
</dbReference>
<gene>
    <name evidence="2" type="ORF">KIF53_09005</name>
</gene>
<dbReference type="EMBL" id="JAHDTB010000006">
    <property type="protein sequence ID" value="MBW8287762.1"/>
    <property type="molecule type" value="Genomic_DNA"/>
</dbReference>
<dbReference type="GeneID" id="89687428"/>
<dbReference type="Proteomes" id="UP000711178">
    <property type="component" value="Unassembled WGS sequence"/>
</dbReference>
<evidence type="ECO:0000256" key="1">
    <source>
        <dbReference type="SAM" id="SignalP"/>
    </source>
</evidence>
<feature type="signal peptide" evidence="1">
    <location>
        <begin position="1"/>
        <end position="21"/>
    </location>
</feature>
<organism evidence="2 3">
    <name type="scientific">Chromobacterium subtsugae</name>
    <dbReference type="NCBI Taxonomy" id="251747"/>
    <lineage>
        <taxon>Bacteria</taxon>
        <taxon>Pseudomonadati</taxon>
        <taxon>Pseudomonadota</taxon>
        <taxon>Betaproteobacteria</taxon>
        <taxon>Neisseriales</taxon>
        <taxon>Chromobacteriaceae</taxon>
        <taxon>Chromobacterium</taxon>
    </lineage>
</organism>
<dbReference type="SUPFAM" id="SSF74653">
    <property type="entry name" value="TolA/TonB C-terminal domain"/>
    <property type="match status" value="1"/>
</dbReference>
<comment type="caution">
    <text evidence="2">The sequence shown here is derived from an EMBL/GenBank/DDBJ whole genome shotgun (WGS) entry which is preliminary data.</text>
</comment>
<dbReference type="PROSITE" id="PS51257">
    <property type="entry name" value="PROKAR_LIPOPROTEIN"/>
    <property type="match status" value="1"/>
</dbReference>
<dbReference type="Gene3D" id="3.30.2420.10">
    <property type="entry name" value="TonB"/>
    <property type="match status" value="1"/>
</dbReference>
<name>A0ABS7FCF3_9NEIS</name>
<keyword evidence="1" id="KW-0732">Signal</keyword>